<dbReference type="EMBL" id="SJDL01000010">
    <property type="protein sequence ID" value="TBW56619.1"/>
    <property type="molecule type" value="Genomic_DNA"/>
</dbReference>
<keyword evidence="4" id="KW-1185">Reference proteome</keyword>
<feature type="domain" description="DUF6160" evidence="2">
    <location>
        <begin position="6"/>
        <end position="48"/>
    </location>
</feature>
<sequence>MNRDALKRVAPVCFGLMLSSVVQAELKPISDSEMEQVTGQAMMAVDIDGTPEHRYTRVTMGLDAEIQTNIDTVALGDTGDGTDVLVSQLSLGHISTDAAKVQLNGQTYNVNEIVPFEASNPYFELAEENGDIVGFRMGFGQARGTLSGDFESFSGNLGIKIEDASGTAQDAQLFDAGGNATNTRASYIGLDDAATDCAAGVQCAPLTNLKTLDIGSANGDGTVSPTDDFFISFQKAPVSWSSNTTGGTAIDAAAGVYLNIPTSMQMDLTTLQNGISRARTEYIDRGVGLF</sequence>
<evidence type="ECO:0000313" key="3">
    <source>
        <dbReference type="EMBL" id="TBW56619.1"/>
    </source>
</evidence>
<feature type="chain" id="PRO_5045503149" description="DUF6160 domain-containing protein" evidence="1">
    <location>
        <begin position="25"/>
        <end position="290"/>
    </location>
</feature>
<comment type="caution">
    <text evidence="3">The sequence shown here is derived from an EMBL/GenBank/DDBJ whole genome shotgun (WGS) entry which is preliminary data.</text>
</comment>
<protein>
    <recommendedName>
        <fullName evidence="2">DUF6160 domain-containing protein</fullName>
    </recommendedName>
</protein>
<dbReference type="InterPro" id="IPR046158">
    <property type="entry name" value="DUF6160"/>
</dbReference>
<dbReference type="Proteomes" id="UP000313645">
    <property type="component" value="Unassembled WGS sequence"/>
</dbReference>
<feature type="signal peptide" evidence="1">
    <location>
        <begin position="1"/>
        <end position="24"/>
    </location>
</feature>
<organism evidence="3 4">
    <name type="scientific">Marinobacter halodurans</name>
    <dbReference type="NCBI Taxonomy" id="2528979"/>
    <lineage>
        <taxon>Bacteria</taxon>
        <taxon>Pseudomonadati</taxon>
        <taxon>Pseudomonadota</taxon>
        <taxon>Gammaproteobacteria</taxon>
        <taxon>Pseudomonadales</taxon>
        <taxon>Marinobacteraceae</taxon>
        <taxon>Marinobacter</taxon>
    </lineage>
</organism>
<name>A0ABY1ZNB5_9GAMM</name>
<accession>A0ABY1ZNB5</accession>
<dbReference type="Pfam" id="PF19657">
    <property type="entry name" value="DUF6160"/>
    <property type="match status" value="1"/>
</dbReference>
<reference evidence="3 4" key="1">
    <citation type="submission" date="2019-02" db="EMBL/GenBank/DDBJ databases">
        <title>Marinobacter halodurans sp. nov., a marine bacterium isolated from sea tidal flat.</title>
        <authorList>
            <person name="Yoo Y."/>
            <person name="Lee D.W."/>
            <person name="Kim B.S."/>
            <person name="Kim J.-J."/>
        </authorList>
    </citation>
    <scope>NUCLEOTIDE SEQUENCE [LARGE SCALE GENOMIC DNA]</scope>
    <source>
        <strain evidence="3 4">YJ-S3-2</strain>
    </source>
</reference>
<keyword evidence="1" id="KW-0732">Signal</keyword>
<proteinExistence type="predicted"/>
<gene>
    <name evidence="3" type="ORF">EZI54_08165</name>
</gene>
<evidence type="ECO:0000256" key="1">
    <source>
        <dbReference type="SAM" id="SignalP"/>
    </source>
</evidence>
<evidence type="ECO:0000313" key="4">
    <source>
        <dbReference type="Proteomes" id="UP000313645"/>
    </source>
</evidence>
<dbReference type="RefSeq" id="WP_131480862.1">
    <property type="nucleotide sequence ID" value="NZ_SJDL01000010.1"/>
</dbReference>
<evidence type="ECO:0000259" key="2">
    <source>
        <dbReference type="Pfam" id="PF19657"/>
    </source>
</evidence>